<dbReference type="Proteomes" id="UP001642360">
    <property type="component" value="Unassembled WGS sequence"/>
</dbReference>
<comment type="pathway">
    <text evidence="1">Carbohydrate degradation; pentose phosphate pathway.</text>
</comment>
<dbReference type="InterPro" id="IPR037171">
    <property type="entry name" value="NagB/RpiA_transferase-like"/>
</dbReference>
<evidence type="ECO:0000259" key="2">
    <source>
        <dbReference type="Pfam" id="PF01182"/>
    </source>
</evidence>
<dbReference type="SUPFAM" id="SSF100950">
    <property type="entry name" value="NagB/RpiA/CoA transferase-like"/>
    <property type="match status" value="1"/>
</dbReference>
<keyword evidence="4" id="KW-1185">Reference proteome</keyword>
<dbReference type="PANTHER" id="PTHR11054">
    <property type="entry name" value="6-PHOSPHOGLUCONOLACTONASE"/>
    <property type="match status" value="1"/>
</dbReference>
<dbReference type="AlphaFoldDB" id="A0ABC8RNY3"/>
<dbReference type="InterPro" id="IPR039104">
    <property type="entry name" value="6PGL"/>
</dbReference>
<organism evidence="3 4">
    <name type="scientific">Ilex paraguariensis</name>
    <name type="common">yerba mate</name>
    <dbReference type="NCBI Taxonomy" id="185542"/>
    <lineage>
        <taxon>Eukaryota</taxon>
        <taxon>Viridiplantae</taxon>
        <taxon>Streptophyta</taxon>
        <taxon>Embryophyta</taxon>
        <taxon>Tracheophyta</taxon>
        <taxon>Spermatophyta</taxon>
        <taxon>Magnoliopsida</taxon>
        <taxon>eudicotyledons</taxon>
        <taxon>Gunneridae</taxon>
        <taxon>Pentapetalae</taxon>
        <taxon>asterids</taxon>
        <taxon>campanulids</taxon>
        <taxon>Aquifoliales</taxon>
        <taxon>Aquifoliaceae</taxon>
        <taxon>Ilex</taxon>
    </lineage>
</organism>
<evidence type="ECO:0000313" key="3">
    <source>
        <dbReference type="EMBL" id="CAK9146512.1"/>
    </source>
</evidence>
<evidence type="ECO:0000313" key="4">
    <source>
        <dbReference type="Proteomes" id="UP001642360"/>
    </source>
</evidence>
<evidence type="ECO:0000256" key="1">
    <source>
        <dbReference type="ARBA" id="ARBA00004959"/>
    </source>
</evidence>
<sequence length="252" mass="28245">MADKKDVRKFDTEESVAVALADHVAGLSEKFIKEKGSITIVLSGGTPINTLGMMLIIQEVLEAPYKRTVDWVNWLVFWVDESVGLVTDPDNYFNQAKKGFLSKVPIPEDNFYPMMPIGGTPTPVQAAEYYDSRLKNLVQTKILPKSTNGYPQFDLMLLGLGPSGLVASLFPNRGQLSMTTPWVTFAQTHQHHLNQGLLLSFQQSTHVQRLQLWPPGSTWPFLCIWRSQPDVLPGLNCCLLKKFHLNRSSPGF</sequence>
<dbReference type="InterPro" id="IPR006148">
    <property type="entry name" value="Glc/Gal-6P_isomerase"/>
</dbReference>
<comment type="caution">
    <text evidence="3">The sequence shown here is derived from an EMBL/GenBank/DDBJ whole genome shotgun (WGS) entry which is preliminary data.</text>
</comment>
<feature type="domain" description="Glucosamine/galactosamine-6-phosphate isomerase" evidence="2">
    <location>
        <begin position="12"/>
        <end position="191"/>
    </location>
</feature>
<dbReference type="EMBL" id="CAUOFW020001591">
    <property type="protein sequence ID" value="CAK9146512.1"/>
    <property type="molecule type" value="Genomic_DNA"/>
</dbReference>
<proteinExistence type="predicted"/>
<dbReference type="Pfam" id="PF01182">
    <property type="entry name" value="Glucosamine_iso"/>
    <property type="match status" value="1"/>
</dbReference>
<gene>
    <name evidence="3" type="ORF">ILEXP_LOCUS14367</name>
</gene>
<accession>A0ABC8RNY3</accession>
<reference evidence="3 4" key="1">
    <citation type="submission" date="2024-02" db="EMBL/GenBank/DDBJ databases">
        <authorList>
            <person name="Vignale AGUSTIN F."/>
            <person name="Sosa J E."/>
            <person name="Modenutti C."/>
        </authorList>
    </citation>
    <scope>NUCLEOTIDE SEQUENCE [LARGE SCALE GENOMIC DNA]</scope>
</reference>
<name>A0ABC8RNY3_9AQUA</name>
<dbReference type="Gene3D" id="3.40.50.1360">
    <property type="match status" value="1"/>
</dbReference>
<protein>
    <recommendedName>
        <fullName evidence="2">Glucosamine/galactosamine-6-phosphate isomerase domain-containing protein</fullName>
    </recommendedName>
</protein>
<dbReference type="PANTHER" id="PTHR11054:SF9">
    <property type="entry name" value="6-PHOSPHOGLUCONOLACTONASE-RELATED"/>
    <property type="match status" value="1"/>
</dbReference>